<comment type="caution">
    <text evidence="2">The sequence shown here is derived from an EMBL/GenBank/DDBJ whole genome shotgun (WGS) entry which is preliminary data.</text>
</comment>
<sequence length="1044" mass="116136">MSEVCNTNRIYTIKDIVVECSSDDRETSAIDGLVLSFMDTTTRPRLDLTRTSASTWKQENDMYMLVPEDGILVLLSSESTGDMGHAYIDTINESFHVPTEDSILPGNRLEQTFEQAEGAPTLSISCKIYTFELDRILRKASKGHIDPLVLYNVVQQMPEDNPMKIYALHFCGEEFVRVSRMSHNELDLRAAIKAYQDTAERLSPDDQRFVACMNDIGLAYSKCFKITGKAKDAEAGISALQQVLATMEEEHTSFLTLLCNLGSSLSDRFQSTGTVADVSEAIHTLQRVVNLTSDDDPELPSRLTNLGNAFLRRFDHIGQFSDSSEAIRILQHAISIAPEGHENLPAMLANLGNVFSSRFEHTGDLSDISESIVHRQHGLQLTPDGHEYLPAFLTNLGLSFSSRFQATGDVIDISEAILLHQRALQSYSDRDEYLIASLTNLAKSLSLRFLHTGEIIDISEAIQAQRRACSLTPNGHPEIRNQLNNLASLLTIRFELSKEPADLSEAIQAQQHAVSLTPEGHIGLPGFLSNLGRLFFRRYESHNKLIDISEAIRFMQKAADLTRDGHPRLPYLLHTLGISYLCRFQLIRRPTDISQAAELMQRSFHLTPNGHPELSIRANNLGRLYMFCFEISGQTELFNLSLSAYRQAARIPTGPPSMSMMAAKKWAELSKMSLASPSELLEAHEHIIHLLSLNAGLENTFRRRHELLINSSQSSTAAAAVALSADQLDKALEWLEQGQLENAGSRADSSHQDGLLSMDTKISLEGEAYKHLKLAKERDELLKTIRNIPGFDSFLRPKRCDPPQDDVRKLLHTLWADLVEPILQALAIQVPDDNTRLPRIWWCPTGPFAFLPIHAAGIYYHGKSTPGTCLADFAVSSYIPTLSTLTRLRSRDDPCTTKKGILLEITNPLESGIHLYDGPLKLSEIMKKNLANADLAFMSACQTSTGDENLPEEVVHLAAGMLAAGYRSVVATMWSISDQHAPQLAETFYENLLNNDESEVLGGAQLNGKHAARALHVATRRLRERLGDSTEALLAWIPYIHVGI</sequence>
<evidence type="ECO:0000313" key="2">
    <source>
        <dbReference type="EMBL" id="KAF8891114.1"/>
    </source>
</evidence>
<organism evidence="2 3">
    <name type="scientific">Gymnopilus junonius</name>
    <name type="common">Spectacular rustgill mushroom</name>
    <name type="synonym">Gymnopilus spectabilis subsp. junonius</name>
    <dbReference type="NCBI Taxonomy" id="109634"/>
    <lineage>
        <taxon>Eukaryota</taxon>
        <taxon>Fungi</taxon>
        <taxon>Dikarya</taxon>
        <taxon>Basidiomycota</taxon>
        <taxon>Agaricomycotina</taxon>
        <taxon>Agaricomycetes</taxon>
        <taxon>Agaricomycetidae</taxon>
        <taxon>Agaricales</taxon>
        <taxon>Agaricineae</taxon>
        <taxon>Hymenogastraceae</taxon>
        <taxon>Gymnopilus</taxon>
    </lineage>
</organism>
<dbReference type="InterPro" id="IPR011990">
    <property type="entry name" value="TPR-like_helical_dom_sf"/>
</dbReference>
<protein>
    <submittedName>
        <fullName evidence="2">CHAT domain-containing protein</fullName>
    </submittedName>
</protein>
<dbReference type="Gene3D" id="1.25.40.10">
    <property type="entry name" value="Tetratricopeptide repeat domain"/>
    <property type="match status" value="2"/>
</dbReference>
<accession>A0A9P5NH49</accession>
<dbReference type="EMBL" id="JADNYJ010000073">
    <property type="protein sequence ID" value="KAF8891114.1"/>
    <property type="molecule type" value="Genomic_DNA"/>
</dbReference>
<keyword evidence="3" id="KW-1185">Reference proteome</keyword>
<evidence type="ECO:0000259" key="1">
    <source>
        <dbReference type="Pfam" id="PF12770"/>
    </source>
</evidence>
<evidence type="ECO:0000313" key="3">
    <source>
        <dbReference type="Proteomes" id="UP000724874"/>
    </source>
</evidence>
<dbReference type="Proteomes" id="UP000724874">
    <property type="component" value="Unassembled WGS sequence"/>
</dbReference>
<proteinExistence type="predicted"/>
<dbReference type="SUPFAM" id="SSF48452">
    <property type="entry name" value="TPR-like"/>
    <property type="match status" value="1"/>
</dbReference>
<reference evidence="2" key="1">
    <citation type="submission" date="2020-11" db="EMBL/GenBank/DDBJ databases">
        <authorList>
            <consortium name="DOE Joint Genome Institute"/>
            <person name="Ahrendt S."/>
            <person name="Riley R."/>
            <person name="Andreopoulos W."/>
            <person name="LaButti K."/>
            <person name="Pangilinan J."/>
            <person name="Ruiz-duenas F.J."/>
            <person name="Barrasa J.M."/>
            <person name="Sanchez-Garcia M."/>
            <person name="Camarero S."/>
            <person name="Miyauchi S."/>
            <person name="Serrano A."/>
            <person name="Linde D."/>
            <person name="Babiker R."/>
            <person name="Drula E."/>
            <person name="Ayuso-Fernandez I."/>
            <person name="Pacheco R."/>
            <person name="Padilla G."/>
            <person name="Ferreira P."/>
            <person name="Barriuso J."/>
            <person name="Kellner H."/>
            <person name="Castanera R."/>
            <person name="Alfaro M."/>
            <person name="Ramirez L."/>
            <person name="Pisabarro A.G."/>
            <person name="Kuo A."/>
            <person name="Tritt A."/>
            <person name="Lipzen A."/>
            <person name="He G."/>
            <person name="Yan M."/>
            <person name="Ng V."/>
            <person name="Cullen D."/>
            <person name="Martin F."/>
            <person name="Rosso M.-N."/>
            <person name="Henrissat B."/>
            <person name="Hibbett D."/>
            <person name="Martinez A.T."/>
            <person name="Grigoriev I.V."/>
        </authorList>
    </citation>
    <scope>NUCLEOTIDE SEQUENCE</scope>
    <source>
        <strain evidence="2">AH 44721</strain>
    </source>
</reference>
<dbReference type="PANTHER" id="PTHR19959">
    <property type="entry name" value="KINESIN LIGHT CHAIN"/>
    <property type="match status" value="1"/>
</dbReference>
<dbReference type="OrthoDB" id="9991317at2759"/>
<dbReference type="AlphaFoldDB" id="A0A9P5NH49"/>
<dbReference type="InterPro" id="IPR024983">
    <property type="entry name" value="CHAT_dom"/>
</dbReference>
<name>A0A9P5NH49_GYMJU</name>
<gene>
    <name evidence="2" type="ORF">CPB84DRAFT_1748970</name>
</gene>
<dbReference type="PANTHER" id="PTHR19959:SF119">
    <property type="entry name" value="FUNGAL LIPASE-LIKE DOMAIN-CONTAINING PROTEIN"/>
    <property type="match status" value="1"/>
</dbReference>
<dbReference type="Pfam" id="PF12770">
    <property type="entry name" value="CHAT"/>
    <property type="match status" value="1"/>
</dbReference>
<dbReference type="SUPFAM" id="SSF81901">
    <property type="entry name" value="HCP-like"/>
    <property type="match status" value="1"/>
</dbReference>
<feature type="domain" description="CHAT" evidence="1">
    <location>
        <begin position="906"/>
        <end position="1043"/>
    </location>
</feature>